<dbReference type="Proteomes" id="UP001144978">
    <property type="component" value="Unassembled WGS sequence"/>
</dbReference>
<evidence type="ECO:0000313" key="2">
    <source>
        <dbReference type="Proteomes" id="UP001144978"/>
    </source>
</evidence>
<protein>
    <submittedName>
        <fullName evidence="1">Uncharacterized protein</fullName>
    </submittedName>
</protein>
<proteinExistence type="predicted"/>
<evidence type="ECO:0000313" key="1">
    <source>
        <dbReference type="EMBL" id="KAJ2988839.1"/>
    </source>
</evidence>
<name>A0ACC1PAQ8_9APHY</name>
<reference evidence="1" key="1">
    <citation type="submission" date="2022-08" db="EMBL/GenBank/DDBJ databases">
        <title>Genome Sequence of Pycnoporus sanguineus.</title>
        <authorList>
            <person name="Buettner E."/>
        </authorList>
    </citation>
    <scope>NUCLEOTIDE SEQUENCE</scope>
    <source>
        <strain evidence="1">CG-C14</strain>
    </source>
</reference>
<keyword evidence="2" id="KW-1185">Reference proteome</keyword>
<comment type="caution">
    <text evidence="1">The sequence shown here is derived from an EMBL/GenBank/DDBJ whole genome shotgun (WGS) entry which is preliminary data.</text>
</comment>
<dbReference type="EMBL" id="JANSHE010002898">
    <property type="protein sequence ID" value="KAJ2988839.1"/>
    <property type="molecule type" value="Genomic_DNA"/>
</dbReference>
<gene>
    <name evidence="1" type="ORF">NUW54_g8986</name>
</gene>
<accession>A0ACC1PAQ8</accession>
<sequence length="165" mass="19366">MIRTRWPAASVKQFAQPNAAEVAKMEQFINQTLWGSVQNFDGTVKKSVYFYQPDLVPDYDYPSSINWGNWWSWNQAASYATDRAYDYVHVIAAYWSLYRVARNYPDLVKTHTWEWVGYADDGLMEETVIRYLLDDLQREGLTANATLVESRMRARENVWAGERYP</sequence>
<organism evidence="1 2">
    <name type="scientific">Trametes sanguinea</name>
    <dbReference type="NCBI Taxonomy" id="158606"/>
    <lineage>
        <taxon>Eukaryota</taxon>
        <taxon>Fungi</taxon>
        <taxon>Dikarya</taxon>
        <taxon>Basidiomycota</taxon>
        <taxon>Agaricomycotina</taxon>
        <taxon>Agaricomycetes</taxon>
        <taxon>Polyporales</taxon>
        <taxon>Polyporaceae</taxon>
        <taxon>Trametes</taxon>
    </lineage>
</organism>